<sequence length="76" mass="8312">MLKGVVMKEPLVGQKVVEIRPMTEEEENVEGWETNSGVSMVIVFKDGTILYASRDPEGTGPGTLFGVDKDNQPFAI</sequence>
<accession>A0A0F9LX82</accession>
<dbReference type="EMBL" id="LAZR01011438">
    <property type="protein sequence ID" value="KKM61672.1"/>
    <property type="molecule type" value="Genomic_DNA"/>
</dbReference>
<proteinExistence type="predicted"/>
<comment type="caution">
    <text evidence="1">The sequence shown here is derived from an EMBL/GenBank/DDBJ whole genome shotgun (WGS) entry which is preliminary data.</text>
</comment>
<reference evidence="1" key="1">
    <citation type="journal article" date="2015" name="Nature">
        <title>Complex archaea that bridge the gap between prokaryotes and eukaryotes.</title>
        <authorList>
            <person name="Spang A."/>
            <person name="Saw J.H."/>
            <person name="Jorgensen S.L."/>
            <person name="Zaremba-Niedzwiedzka K."/>
            <person name="Martijn J."/>
            <person name="Lind A.E."/>
            <person name="van Eijk R."/>
            <person name="Schleper C."/>
            <person name="Guy L."/>
            <person name="Ettema T.J."/>
        </authorList>
    </citation>
    <scope>NUCLEOTIDE SEQUENCE</scope>
</reference>
<evidence type="ECO:0000313" key="1">
    <source>
        <dbReference type="EMBL" id="KKM61672.1"/>
    </source>
</evidence>
<organism evidence="1">
    <name type="scientific">marine sediment metagenome</name>
    <dbReference type="NCBI Taxonomy" id="412755"/>
    <lineage>
        <taxon>unclassified sequences</taxon>
        <taxon>metagenomes</taxon>
        <taxon>ecological metagenomes</taxon>
    </lineage>
</organism>
<gene>
    <name evidence="1" type="ORF">LCGC14_1529400</name>
</gene>
<dbReference type="AlphaFoldDB" id="A0A0F9LX82"/>
<protein>
    <submittedName>
        <fullName evidence="1">Uncharacterized protein</fullName>
    </submittedName>
</protein>
<name>A0A0F9LX82_9ZZZZ</name>